<organism evidence="2 3">
    <name type="scientific">Geodermatophilus nigrescens</name>
    <dbReference type="NCBI Taxonomy" id="1070870"/>
    <lineage>
        <taxon>Bacteria</taxon>
        <taxon>Bacillati</taxon>
        <taxon>Actinomycetota</taxon>
        <taxon>Actinomycetes</taxon>
        <taxon>Geodermatophilales</taxon>
        <taxon>Geodermatophilaceae</taxon>
        <taxon>Geodermatophilus</taxon>
    </lineage>
</organism>
<sequence>MTDLDVRNALHRLATEAGPPRGHDTADAAIGVARRQRRVRAAWAGGAIAVALLAGAVPAVLPDAGPAAGQAATDRTAQAAPGLFDVPTRGSLAGDEAFVAGVAALEWSAPVGLNGAELRPPADSRHVLFAGDLPGGRRWALVMGADGGQRVVAWFGGPAGAAPGELTLLAQPQRGSLAQPVVLLDASGAGTLLVVVGLPGDTARYSPGTVRFDDVTVGRVWTDLPGTDGVLVAEVDRPVYVGAEMVEVVRDGDVVTTARGVPRTETSDEAEQ</sequence>
<keyword evidence="1" id="KW-1133">Transmembrane helix</keyword>
<dbReference type="AlphaFoldDB" id="A0A1M5Q1S6"/>
<dbReference type="STRING" id="1070870.SAMN05444351_3963"/>
<keyword evidence="1" id="KW-0812">Transmembrane</keyword>
<accession>A0A1M5Q1S6</accession>
<evidence type="ECO:0000313" key="3">
    <source>
        <dbReference type="Proteomes" id="UP000184471"/>
    </source>
</evidence>
<dbReference type="RefSeq" id="WP_073422098.1">
    <property type="nucleotide sequence ID" value="NZ_FQVX01000004.1"/>
</dbReference>
<dbReference type="OrthoDB" id="5188909at2"/>
<protein>
    <submittedName>
        <fullName evidence="2">Uncharacterized protein</fullName>
    </submittedName>
</protein>
<evidence type="ECO:0000313" key="2">
    <source>
        <dbReference type="EMBL" id="SHH08095.1"/>
    </source>
</evidence>
<evidence type="ECO:0000256" key="1">
    <source>
        <dbReference type="SAM" id="Phobius"/>
    </source>
</evidence>
<reference evidence="2 3" key="1">
    <citation type="submission" date="2016-11" db="EMBL/GenBank/DDBJ databases">
        <authorList>
            <person name="Jaros S."/>
            <person name="Januszkiewicz K."/>
            <person name="Wedrychowicz H."/>
        </authorList>
    </citation>
    <scope>NUCLEOTIDE SEQUENCE [LARGE SCALE GENOMIC DNA]</scope>
    <source>
        <strain evidence="2 3">DSM 45408</strain>
    </source>
</reference>
<dbReference type="EMBL" id="FQVX01000004">
    <property type="protein sequence ID" value="SHH08095.1"/>
    <property type="molecule type" value="Genomic_DNA"/>
</dbReference>
<feature type="transmembrane region" description="Helical" evidence="1">
    <location>
        <begin position="41"/>
        <end position="61"/>
    </location>
</feature>
<keyword evidence="3" id="KW-1185">Reference proteome</keyword>
<proteinExistence type="predicted"/>
<name>A0A1M5Q1S6_9ACTN</name>
<dbReference type="Proteomes" id="UP000184471">
    <property type="component" value="Unassembled WGS sequence"/>
</dbReference>
<gene>
    <name evidence="2" type="ORF">SAMN05444351_3963</name>
</gene>
<keyword evidence="1" id="KW-0472">Membrane</keyword>